<dbReference type="PANTHER" id="PTHR11839:SF18">
    <property type="entry name" value="NUDIX HYDROLASE DOMAIN-CONTAINING PROTEIN"/>
    <property type="match status" value="1"/>
</dbReference>
<comment type="caution">
    <text evidence="12">The sequence shown here is derived from an EMBL/GenBank/DDBJ whole genome shotgun (WGS) entry which is preliminary data.</text>
</comment>
<name>A0A4Y9SNG0_9BURK</name>
<dbReference type="CDD" id="cd24157">
    <property type="entry name" value="NUDIX_GDPMK"/>
    <property type="match status" value="1"/>
</dbReference>
<dbReference type="GO" id="GO:0046872">
    <property type="term" value="F:metal ion binding"/>
    <property type="evidence" value="ECO:0007669"/>
    <property type="project" value="UniProtKB-KW"/>
</dbReference>
<organism evidence="12 13">
    <name type="scientific">Zemynaea arenosa</name>
    <dbReference type="NCBI Taxonomy" id="2561931"/>
    <lineage>
        <taxon>Bacteria</taxon>
        <taxon>Pseudomonadati</taxon>
        <taxon>Pseudomonadota</taxon>
        <taxon>Betaproteobacteria</taxon>
        <taxon>Burkholderiales</taxon>
        <taxon>Oxalobacteraceae</taxon>
        <taxon>Telluria group</taxon>
        <taxon>Zemynaea</taxon>
    </lineage>
</organism>
<feature type="binding site" evidence="9">
    <location>
        <position position="103"/>
    </location>
    <ligand>
        <name>Mg(2+)</name>
        <dbReference type="ChEBI" id="CHEBI:18420"/>
        <label>1</label>
    </ligand>
</feature>
<protein>
    <recommendedName>
        <fullName evidence="5">GDP-mannose pyrophosphatase</fullName>
    </recommendedName>
    <alternativeName>
        <fullName evidence="7">GDP-mannose hydrolase</fullName>
    </alternativeName>
    <alternativeName>
        <fullName evidence="8">GDPMK</fullName>
    </alternativeName>
</protein>
<dbReference type="PROSITE" id="PS51462">
    <property type="entry name" value="NUDIX"/>
    <property type="match status" value="1"/>
</dbReference>
<comment type="subunit">
    <text evidence="4">Homodimer.</text>
</comment>
<reference evidence="12 13" key="1">
    <citation type="submission" date="2019-03" db="EMBL/GenBank/DDBJ databases">
        <title>Draft Genome Sequence of Massilia arenosa sp. nov., a Novel Massilia Species Isolated from a Sandy-loam Maize Soil.</title>
        <authorList>
            <person name="Raths R."/>
            <person name="Peta V."/>
            <person name="Bucking H."/>
        </authorList>
    </citation>
    <scope>NUCLEOTIDE SEQUENCE [LARGE SCALE GENOMIC DNA]</scope>
    <source>
        <strain evidence="12 13">MC02</strain>
    </source>
</reference>
<evidence type="ECO:0000256" key="1">
    <source>
        <dbReference type="ARBA" id="ARBA00000847"/>
    </source>
</evidence>
<dbReference type="GO" id="GO:0006753">
    <property type="term" value="P:nucleoside phosphate metabolic process"/>
    <property type="evidence" value="ECO:0007669"/>
    <property type="project" value="TreeGrafter"/>
</dbReference>
<evidence type="ECO:0000313" key="13">
    <source>
        <dbReference type="Proteomes" id="UP000298438"/>
    </source>
</evidence>
<dbReference type="InterPro" id="IPR004385">
    <property type="entry name" value="NDP_pyrophosphatase"/>
</dbReference>
<dbReference type="GO" id="GO:0005829">
    <property type="term" value="C:cytosol"/>
    <property type="evidence" value="ECO:0007669"/>
    <property type="project" value="TreeGrafter"/>
</dbReference>
<evidence type="ECO:0000256" key="3">
    <source>
        <dbReference type="ARBA" id="ARBA00007275"/>
    </source>
</evidence>
<comment type="cofactor">
    <cofactor evidence="2 9">
        <name>Mg(2+)</name>
        <dbReference type="ChEBI" id="CHEBI:18420"/>
    </cofactor>
</comment>
<comment type="catalytic activity">
    <reaction evidence="1">
        <text>GDP-alpha-D-mannose + H2O = alpha-D-mannose 1-phosphate + GMP + 2 H(+)</text>
        <dbReference type="Rhea" id="RHEA:27978"/>
        <dbReference type="ChEBI" id="CHEBI:15377"/>
        <dbReference type="ChEBI" id="CHEBI:15378"/>
        <dbReference type="ChEBI" id="CHEBI:57527"/>
        <dbReference type="ChEBI" id="CHEBI:58115"/>
        <dbReference type="ChEBI" id="CHEBI:58409"/>
    </reaction>
</comment>
<dbReference type="SUPFAM" id="SSF55811">
    <property type="entry name" value="Nudix"/>
    <property type="match status" value="1"/>
</dbReference>
<dbReference type="AlphaFoldDB" id="A0A4Y9SNG0"/>
<sequence>MKALVEIRNVELLSDDWGVLKKTTFALPGRDGVRVEQTRETYDRGNGATLLLYNRARRSVVLTRQFRLPAWVNGHDGYLIETAAGLLDGAAPEERIRAEVEEETGYRVGAVRRLWDLFMSPGSVTERLHFFVAEYEAQDRVSAGGGIAEEGEDLDVLELGIDAALGMIGSGIVDGKTVLLLQYAAQHLFAPRAMMILIAGPYRSGTGGDPALIARNVEAMEACVLPLYEAGHLPVLGEWLALPTVRLAGSRADGDAIYDALFHPHAQRLLSRCDAVLRIGGASSGADLMAETARSLGKQVFTSMLDIPPAT</sequence>
<dbReference type="InterPro" id="IPR015797">
    <property type="entry name" value="NUDIX_hydrolase-like_dom_sf"/>
</dbReference>
<feature type="domain" description="Nudix hydrolase" evidence="11">
    <location>
        <begin position="43"/>
        <end position="185"/>
    </location>
</feature>
<accession>A0A4Y9SNG0</accession>
<dbReference type="OrthoDB" id="5292471at2"/>
<dbReference type="NCBIfam" id="TIGR00052">
    <property type="entry name" value="nudix-type nucleoside diphosphatase, YffH/AdpP family"/>
    <property type="match status" value="1"/>
</dbReference>
<feature type="binding site" evidence="9">
    <location>
        <position position="152"/>
    </location>
    <ligand>
        <name>Mg(2+)</name>
        <dbReference type="ChEBI" id="CHEBI:18420"/>
        <label>1</label>
    </ligand>
</feature>
<dbReference type="GO" id="GO:0016818">
    <property type="term" value="F:hydrolase activity, acting on acid anhydrides, in phosphorus-containing anhydrides"/>
    <property type="evidence" value="ECO:0007669"/>
    <property type="project" value="InterPro"/>
</dbReference>
<gene>
    <name evidence="12" type="ORF">E4L96_04575</name>
</gene>
<evidence type="ECO:0000313" key="12">
    <source>
        <dbReference type="EMBL" id="TFW26282.1"/>
    </source>
</evidence>
<feature type="binding site" evidence="9">
    <location>
        <position position="84"/>
    </location>
    <ligand>
        <name>Mg(2+)</name>
        <dbReference type="ChEBI" id="CHEBI:18420"/>
        <label>1</label>
    </ligand>
</feature>
<feature type="binding site" evidence="9">
    <location>
        <position position="99"/>
    </location>
    <ligand>
        <name>Mg(2+)</name>
        <dbReference type="ChEBI" id="CHEBI:18420"/>
        <label>1</label>
    </ligand>
</feature>
<keyword evidence="9" id="KW-0479">Metal-binding</keyword>
<dbReference type="GO" id="GO:0019693">
    <property type="term" value="P:ribose phosphate metabolic process"/>
    <property type="evidence" value="ECO:0007669"/>
    <property type="project" value="TreeGrafter"/>
</dbReference>
<dbReference type="EMBL" id="SPVF01000067">
    <property type="protein sequence ID" value="TFW26282.1"/>
    <property type="molecule type" value="Genomic_DNA"/>
</dbReference>
<evidence type="ECO:0000256" key="9">
    <source>
        <dbReference type="PIRSR" id="PIRSR604385-2"/>
    </source>
</evidence>
<evidence type="ECO:0000256" key="6">
    <source>
        <dbReference type="ARBA" id="ARBA00022801"/>
    </source>
</evidence>
<dbReference type="PANTHER" id="PTHR11839">
    <property type="entry name" value="UDP/ADP-SUGAR PYROPHOSPHATASE"/>
    <property type="match status" value="1"/>
</dbReference>
<keyword evidence="9" id="KW-0460">Magnesium</keyword>
<evidence type="ECO:0000256" key="4">
    <source>
        <dbReference type="ARBA" id="ARBA00011738"/>
    </source>
</evidence>
<dbReference type="Gene3D" id="3.90.79.10">
    <property type="entry name" value="Nucleoside Triphosphate Pyrophosphohydrolase"/>
    <property type="match status" value="1"/>
</dbReference>
<dbReference type="InterPro" id="IPR000086">
    <property type="entry name" value="NUDIX_hydrolase_dom"/>
</dbReference>
<evidence type="ECO:0000256" key="2">
    <source>
        <dbReference type="ARBA" id="ARBA00001946"/>
    </source>
</evidence>
<keyword evidence="6" id="KW-0378">Hydrolase</keyword>
<keyword evidence="13" id="KW-1185">Reference proteome</keyword>
<evidence type="ECO:0000256" key="8">
    <source>
        <dbReference type="ARBA" id="ARBA00032272"/>
    </source>
</evidence>
<feature type="short sequence motif" description="Nudix box" evidence="10">
    <location>
        <begin position="85"/>
        <end position="106"/>
    </location>
</feature>
<evidence type="ECO:0000259" key="11">
    <source>
        <dbReference type="PROSITE" id="PS51462"/>
    </source>
</evidence>
<proteinExistence type="inferred from homology"/>
<evidence type="ECO:0000256" key="7">
    <source>
        <dbReference type="ARBA" id="ARBA00032162"/>
    </source>
</evidence>
<evidence type="ECO:0000256" key="10">
    <source>
        <dbReference type="PIRSR" id="PIRSR604385-3"/>
    </source>
</evidence>
<dbReference type="Proteomes" id="UP000298438">
    <property type="component" value="Unassembled WGS sequence"/>
</dbReference>
<evidence type="ECO:0000256" key="5">
    <source>
        <dbReference type="ARBA" id="ARBA00016377"/>
    </source>
</evidence>
<dbReference type="Pfam" id="PF00293">
    <property type="entry name" value="NUDIX"/>
    <property type="match status" value="1"/>
</dbReference>
<comment type="similarity">
    <text evidence="3">Belongs to the Nudix hydrolase family. NudK subfamily.</text>
</comment>